<dbReference type="SMART" id="SM00752">
    <property type="entry name" value="HTTM"/>
    <property type="match status" value="1"/>
</dbReference>
<reference evidence="8 9" key="1">
    <citation type="journal article" date="2018" name="Sci. Rep.">
        <title>Raphidocelis subcapitata (=Pseudokirchneriella subcapitata) provides an insight into genome evolution and environmental adaptations in the Sphaeropleales.</title>
        <authorList>
            <person name="Suzuki S."/>
            <person name="Yamaguchi H."/>
            <person name="Nakajima N."/>
            <person name="Kawachi M."/>
        </authorList>
    </citation>
    <scope>NUCLEOTIDE SEQUENCE [LARGE SCALE GENOMIC DNA]</scope>
    <source>
        <strain evidence="8 9">NIES-35</strain>
    </source>
</reference>
<evidence type="ECO:0000313" key="9">
    <source>
        <dbReference type="Proteomes" id="UP000247498"/>
    </source>
</evidence>
<feature type="transmembrane region" description="Helical" evidence="6">
    <location>
        <begin position="39"/>
        <end position="61"/>
    </location>
</feature>
<evidence type="ECO:0000256" key="2">
    <source>
        <dbReference type="ARBA" id="ARBA00022692"/>
    </source>
</evidence>
<name>A0A2V0NSN0_9CHLO</name>
<evidence type="ECO:0000259" key="7">
    <source>
        <dbReference type="SMART" id="SM00752"/>
    </source>
</evidence>
<evidence type="ECO:0000256" key="3">
    <source>
        <dbReference type="ARBA" id="ARBA00022989"/>
    </source>
</evidence>
<dbReference type="Proteomes" id="UP000247498">
    <property type="component" value="Unassembled WGS sequence"/>
</dbReference>
<dbReference type="InParanoid" id="A0A2V0NSN0"/>
<accession>A0A2V0NSN0</accession>
<comment type="caution">
    <text evidence="8">The sequence shown here is derived from an EMBL/GenBank/DDBJ whole genome shotgun (WGS) entry which is preliminary data.</text>
</comment>
<evidence type="ECO:0000256" key="5">
    <source>
        <dbReference type="SAM" id="MobiDB-lite"/>
    </source>
</evidence>
<proteinExistence type="predicted"/>
<feature type="domain" description="HTTM-like" evidence="7">
    <location>
        <begin position="36"/>
        <end position="313"/>
    </location>
</feature>
<comment type="subcellular location">
    <subcellularLocation>
        <location evidence="1">Endomembrane system</location>
        <topology evidence="1">Multi-pass membrane protein</topology>
    </subcellularLocation>
</comment>
<keyword evidence="4 6" id="KW-0472">Membrane</keyword>
<feature type="transmembrane region" description="Helical" evidence="6">
    <location>
        <begin position="98"/>
        <end position="129"/>
    </location>
</feature>
<sequence>MVGPAPPKALWTLGGALDPHQHGIKQLLLRSAGAAARPVPAGLLLGAFRVLFAAAAAVRVARWWRLPAELQATYLVVPSPGWGWMHPLAPWQASATCALALAAAVLVAAGAMTWLACSTLLLLCCSLAAADGEPGSQLTSLLLQLGVAICLMPLGASFSLDAALGRSLRAARRQRRRGVQDPPLLDGGEPAQAVPLWSLLLLRGLLTKPYVQDAAAKIADARAFLSRAQPVAARLAAATRGVPVAAPLPWAVAWTSCLLDLAVPVLLLHRPTRYSFGYPCLAVAQLLNWQVLGLDGWWLLLLGAWLAWAPPELVGAAALRLRATVAQALGPLKAQPWGKGLQLHAVAAADAGGSSIGSGSGGDGGGAVLQGRAWSSWFWEGAAPQRRLQPQQQQQQQQQQEGQEGDLQSLLISPTSSRATSRSASRSGDAAGGVSHSVVRVCLVAALCLWHVATPLCFLTAPSRPAWTEEGLLAPWHRHLADKQGWIYFLLEEQQRPADPARSSADAGLGGAGRVLDVAPGADPMLSRRAVALVETDPAAALRYAARLAGVADAAGRPLASLRALSCFSLNGAPHRALFDATADLLPYARAAAAAAAAAAGMPGRGGTKPRASPLLSALGAGGGGGSGVSRWLHDYDTAPRCDRWAGPNDRPGLVRRTRGELAELQAGAGMWVEVASDGGGGLGRAVCWDGSLGGRHREAHAPHSGGAGAGAGAGDRQLCKFFAYMAPELF</sequence>
<organism evidence="8 9">
    <name type="scientific">Raphidocelis subcapitata</name>
    <dbReference type="NCBI Taxonomy" id="307507"/>
    <lineage>
        <taxon>Eukaryota</taxon>
        <taxon>Viridiplantae</taxon>
        <taxon>Chlorophyta</taxon>
        <taxon>core chlorophytes</taxon>
        <taxon>Chlorophyceae</taxon>
        <taxon>CS clade</taxon>
        <taxon>Sphaeropleales</taxon>
        <taxon>Selenastraceae</taxon>
        <taxon>Raphidocelis</taxon>
    </lineage>
</organism>
<evidence type="ECO:0000256" key="4">
    <source>
        <dbReference type="ARBA" id="ARBA00023136"/>
    </source>
</evidence>
<evidence type="ECO:0000256" key="1">
    <source>
        <dbReference type="ARBA" id="ARBA00004127"/>
    </source>
</evidence>
<keyword evidence="3 6" id="KW-1133">Transmembrane helix</keyword>
<dbReference type="AlphaFoldDB" id="A0A2V0NSN0"/>
<gene>
    <name evidence="8" type="ORF">Rsub_02977</name>
</gene>
<keyword evidence="9" id="KW-1185">Reference proteome</keyword>
<evidence type="ECO:0000313" key="8">
    <source>
        <dbReference type="EMBL" id="GBF90678.1"/>
    </source>
</evidence>
<dbReference type="EMBL" id="BDRX01000019">
    <property type="protein sequence ID" value="GBF90678.1"/>
    <property type="molecule type" value="Genomic_DNA"/>
</dbReference>
<feature type="region of interest" description="Disordered" evidence="5">
    <location>
        <begin position="386"/>
        <end position="406"/>
    </location>
</feature>
<dbReference type="InterPro" id="IPR011020">
    <property type="entry name" value="HTTM-like"/>
</dbReference>
<protein>
    <recommendedName>
        <fullName evidence="7">HTTM-like domain-containing protein</fullName>
    </recommendedName>
</protein>
<evidence type="ECO:0000256" key="6">
    <source>
        <dbReference type="SAM" id="Phobius"/>
    </source>
</evidence>
<feature type="transmembrane region" description="Helical" evidence="6">
    <location>
        <begin position="141"/>
        <end position="164"/>
    </location>
</feature>
<keyword evidence="2 6" id="KW-0812">Transmembrane</keyword>
<dbReference type="GO" id="GO:0012505">
    <property type="term" value="C:endomembrane system"/>
    <property type="evidence" value="ECO:0007669"/>
    <property type="project" value="UniProtKB-SubCell"/>
</dbReference>